<evidence type="ECO:0000313" key="2">
    <source>
        <dbReference type="Proteomes" id="UP000217726"/>
    </source>
</evidence>
<proteinExistence type="predicted"/>
<evidence type="ECO:0000313" key="1">
    <source>
        <dbReference type="EMBL" id="SNY20574.1"/>
    </source>
</evidence>
<dbReference type="SUPFAM" id="SSF48371">
    <property type="entry name" value="ARM repeat"/>
    <property type="match status" value="1"/>
</dbReference>
<dbReference type="OrthoDB" id="53307at2157"/>
<gene>
    <name evidence="1" type="ORF">SAMN06295989_11118</name>
</gene>
<protein>
    <submittedName>
        <fullName evidence="1">DNA alkylation repair enzyme</fullName>
    </submittedName>
</protein>
<sequence length="86" mass="9278">MTTTDIVLKKLHENANPTAVGGMKKYGITSSEALGVSIPILRSIAKEIGNDHELPLSQRMWSCKHCPLAGLQWLSSGAAFPMPSFP</sequence>
<accession>A0A285GBL2</accession>
<name>A0A285GBL2_9EURY</name>
<dbReference type="AlphaFoldDB" id="A0A285GBL2"/>
<dbReference type="Gene3D" id="1.25.10.90">
    <property type="match status" value="1"/>
</dbReference>
<reference evidence="2" key="1">
    <citation type="submission" date="2017-09" db="EMBL/GenBank/DDBJ databases">
        <authorList>
            <person name="Varghese N."/>
            <person name="Submissions S."/>
        </authorList>
    </citation>
    <scope>NUCLEOTIDE SEQUENCE [LARGE SCALE GENOMIC DNA]</scope>
    <source>
        <strain evidence="2">WG-1MB</strain>
    </source>
</reference>
<dbReference type="InterPro" id="IPR014825">
    <property type="entry name" value="DNA_alkylation"/>
</dbReference>
<dbReference type="EMBL" id="OBDR01000011">
    <property type="protein sequence ID" value="SNY20574.1"/>
    <property type="molecule type" value="Genomic_DNA"/>
</dbReference>
<dbReference type="Proteomes" id="UP000217726">
    <property type="component" value="Unassembled WGS sequence"/>
</dbReference>
<dbReference type="RefSeq" id="WP_128754505.1">
    <property type="nucleotide sequence ID" value="NZ_OBDR01000011.1"/>
</dbReference>
<organism evidence="1 2">
    <name type="scientific">Methanohalophilus euhalobius</name>
    <dbReference type="NCBI Taxonomy" id="51203"/>
    <lineage>
        <taxon>Archaea</taxon>
        <taxon>Methanobacteriati</taxon>
        <taxon>Methanobacteriota</taxon>
        <taxon>Stenosarchaea group</taxon>
        <taxon>Methanomicrobia</taxon>
        <taxon>Methanosarcinales</taxon>
        <taxon>Methanosarcinaceae</taxon>
        <taxon>Methanohalophilus</taxon>
    </lineage>
</organism>
<keyword evidence="2" id="KW-1185">Reference proteome</keyword>
<dbReference type="InterPro" id="IPR016024">
    <property type="entry name" value="ARM-type_fold"/>
</dbReference>
<dbReference type="Pfam" id="PF08713">
    <property type="entry name" value="DNA_alkylation"/>
    <property type="match status" value="1"/>
</dbReference>